<dbReference type="Gene3D" id="1.20.1280.50">
    <property type="match status" value="1"/>
</dbReference>
<dbReference type="Pfam" id="PF12937">
    <property type="entry name" value="F-box-like"/>
    <property type="match status" value="1"/>
</dbReference>
<keyword evidence="6" id="KW-1185">Reference proteome</keyword>
<dbReference type="UniPathway" id="UPA00143"/>
<accession>A0A0A2VJN4</accession>
<dbReference type="AlphaFoldDB" id="A0A0A2VJN4"/>
<proteinExistence type="predicted"/>
<keyword evidence="2" id="KW-0833">Ubl conjugation pathway</keyword>
<dbReference type="InterPro" id="IPR036047">
    <property type="entry name" value="F-box-like_dom_sf"/>
</dbReference>
<dbReference type="HOGENOM" id="CLU_020076_1_0_1"/>
<gene>
    <name evidence="5" type="ORF">PAAG_12216</name>
</gene>
<dbReference type="InterPro" id="IPR045048">
    <property type="entry name" value="FBXO31/39"/>
</dbReference>
<dbReference type="InterPro" id="IPR001810">
    <property type="entry name" value="F-box_dom"/>
</dbReference>
<feature type="compositionally biased region" description="Low complexity" evidence="3">
    <location>
        <begin position="428"/>
        <end position="439"/>
    </location>
</feature>
<reference evidence="5 6" key="1">
    <citation type="journal article" date="2011" name="PLoS Genet.">
        <title>Comparative genomic analysis of human fungal pathogens causing paracoccidioidomycosis.</title>
        <authorList>
            <person name="Desjardins C.A."/>
            <person name="Champion M.D."/>
            <person name="Holder J.W."/>
            <person name="Muszewska A."/>
            <person name="Goldberg J."/>
            <person name="Bailao A.M."/>
            <person name="Brigido M.M."/>
            <person name="Ferreira M.E."/>
            <person name="Garcia A.M."/>
            <person name="Grynberg M."/>
            <person name="Gujja S."/>
            <person name="Heiman D.I."/>
            <person name="Henn M.R."/>
            <person name="Kodira C.D."/>
            <person name="Leon-Narvaez H."/>
            <person name="Longo L.V."/>
            <person name="Ma L.J."/>
            <person name="Malavazi I."/>
            <person name="Matsuo A.L."/>
            <person name="Morais F.V."/>
            <person name="Pereira M."/>
            <person name="Rodriguez-Brito S."/>
            <person name="Sakthikumar S."/>
            <person name="Salem-Izacc S.M."/>
            <person name="Sykes S.M."/>
            <person name="Teixeira M.M."/>
            <person name="Vallejo M.C."/>
            <person name="Walter M.E."/>
            <person name="Yandava C."/>
            <person name="Young S."/>
            <person name="Zeng Q."/>
            <person name="Zucker J."/>
            <person name="Felipe M.S."/>
            <person name="Goldman G.H."/>
            <person name="Haas B.J."/>
            <person name="McEwen J.G."/>
            <person name="Nino-Vega G."/>
            <person name="Puccia R."/>
            <person name="San-Blas G."/>
            <person name="Soares C.M."/>
            <person name="Birren B.W."/>
            <person name="Cuomo C.A."/>
        </authorList>
    </citation>
    <scope>NUCLEOTIDE SEQUENCE [LARGE SCALE GENOMIC DNA]</scope>
    <source>
        <strain evidence="6">ATCC MYA-826 / Pb01</strain>
    </source>
</reference>
<name>A0A0A2VJN4_PARBA</name>
<evidence type="ECO:0000313" key="5">
    <source>
        <dbReference type="EMBL" id="KGQ01089.1"/>
    </source>
</evidence>
<feature type="compositionally biased region" description="Basic and acidic residues" evidence="3">
    <location>
        <begin position="73"/>
        <end position="88"/>
    </location>
</feature>
<dbReference type="OrthoDB" id="722566at2759"/>
<feature type="region of interest" description="Disordered" evidence="3">
    <location>
        <begin position="415"/>
        <end position="445"/>
    </location>
</feature>
<dbReference type="STRING" id="502779.A0A0A2VJN4"/>
<organism evidence="5 6">
    <name type="scientific">Paracoccidioides lutzii (strain ATCC MYA-826 / Pb01)</name>
    <name type="common">Paracoccidioides brasiliensis</name>
    <dbReference type="NCBI Taxonomy" id="502779"/>
    <lineage>
        <taxon>Eukaryota</taxon>
        <taxon>Fungi</taxon>
        <taxon>Dikarya</taxon>
        <taxon>Ascomycota</taxon>
        <taxon>Pezizomycotina</taxon>
        <taxon>Eurotiomycetes</taxon>
        <taxon>Eurotiomycetidae</taxon>
        <taxon>Onygenales</taxon>
        <taxon>Ajellomycetaceae</taxon>
        <taxon>Paracoccidioides</taxon>
    </lineage>
</organism>
<evidence type="ECO:0000256" key="3">
    <source>
        <dbReference type="SAM" id="MobiDB-lite"/>
    </source>
</evidence>
<dbReference type="GO" id="GO:0016567">
    <property type="term" value="P:protein ubiquitination"/>
    <property type="evidence" value="ECO:0007669"/>
    <property type="project" value="UniProtKB-UniPathway"/>
</dbReference>
<feature type="region of interest" description="Disordered" evidence="3">
    <location>
        <begin position="68"/>
        <end position="89"/>
    </location>
</feature>
<dbReference type="VEuPathDB" id="FungiDB:PAAG_12216"/>
<dbReference type="PANTHER" id="PTHR10706:SF130">
    <property type="entry name" value="F-BOX ONLY PROTEIN 31"/>
    <property type="match status" value="1"/>
</dbReference>
<dbReference type="SUPFAM" id="SSF81383">
    <property type="entry name" value="F-box domain"/>
    <property type="match status" value="1"/>
</dbReference>
<dbReference type="PROSITE" id="PS50181">
    <property type="entry name" value="FBOX"/>
    <property type="match status" value="1"/>
</dbReference>
<evidence type="ECO:0000313" key="6">
    <source>
        <dbReference type="Proteomes" id="UP000002059"/>
    </source>
</evidence>
<feature type="domain" description="F-box" evidence="4">
    <location>
        <begin position="104"/>
        <end position="150"/>
    </location>
</feature>
<dbReference type="Proteomes" id="UP000002059">
    <property type="component" value="Partially assembled WGS sequence"/>
</dbReference>
<dbReference type="EMBL" id="KN294009">
    <property type="protein sequence ID" value="KGQ01089.1"/>
    <property type="molecule type" value="Genomic_DNA"/>
</dbReference>
<dbReference type="OMA" id="HPCWFIP"/>
<comment type="pathway">
    <text evidence="1">Protein modification; protein ubiquitination.</text>
</comment>
<evidence type="ECO:0000256" key="2">
    <source>
        <dbReference type="ARBA" id="ARBA00022786"/>
    </source>
</evidence>
<protein>
    <recommendedName>
        <fullName evidence="4">F-box domain-containing protein</fullName>
    </recommendedName>
</protein>
<dbReference type="Pfam" id="PF12014">
    <property type="entry name" value="Cyclin_D1_bind"/>
    <property type="match status" value="1"/>
</dbReference>
<evidence type="ECO:0000259" key="4">
    <source>
        <dbReference type="PROSITE" id="PS50181"/>
    </source>
</evidence>
<dbReference type="PANTHER" id="PTHR10706">
    <property type="entry name" value="F-BOX FAMILY PROTEIN"/>
    <property type="match status" value="1"/>
</dbReference>
<dbReference type="RefSeq" id="XP_015702645.1">
    <property type="nucleotide sequence ID" value="XM_015847733.1"/>
</dbReference>
<dbReference type="SMART" id="SM00256">
    <property type="entry name" value="FBOX"/>
    <property type="match status" value="1"/>
</dbReference>
<sequence length="551" mass="63252">MSSATFSPSSNIILAAIRQLMFFIIEHHQQYSKTSYSKVTTHTAIAVVTTGVYFGPKFKLDNVTLSSSTSYSRGERFPKLSPLSDHHPNTTAMDTKTYTSPENVAPFALLPSEILYMILFLLPPSSLAAMSATCHRLRKHTQNDNIWMNLVNSNIPRPLISSAPFNSWRKLYISQYPMWFLVRNKIWFSNQKDTGNLIVTRYNPYRSMIEGFRVVARHTFRQFEQWSKDPTVLIHSFNPEVTLLMDDPVVELFNFIVSPNRRYSKYPLGEINFTRHYPEYRMVTTFMLCARIPHEDQEDTQKTVWPPRIIPSDERVDVSEELSSSWKPEPKRPWKCEDICLSTFKLRRWTQIGNLGIACQEGASRRGVTTFATLQPELYTPTPEKPYRGVWVGDYSGHGSEFLLVMQRDGPVIDFLDDEHPDIEDKPSISTSSSTEGPSPSSPPRLRLEAVKLTGDTNVPRGEISFLSEDIGAGGLIRVADEDLFKGARVVRAQGHIAWTNFRDDKFIPAQLFLISNDCMALFWEELKHMSYYRRVDVDELVYHEFGSHHL</sequence>
<dbReference type="KEGG" id="pbl:PAAG_12216"/>
<dbReference type="GeneID" id="26970944"/>
<evidence type="ECO:0000256" key="1">
    <source>
        <dbReference type="ARBA" id="ARBA00004906"/>
    </source>
</evidence>